<evidence type="ECO:0000313" key="2">
    <source>
        <dbReference type="EMBL" id="GAA0335183.1"/>
    </source>
</evidence>
<dbReference type="RefSeq" id="WP_344116224.1">
    <property type="nucleotide sequence ID" value="NZ_BAAABW010000004.1"/>
</dbReference>
<protein>
    <submittedName>
        <fullName evidence="2">Uncharacterized protein</fullName>
    </submittedName>
</protein>
<gene>
    <name evidence="2" type="ORF">GCM10010319_08920</name>
</gene>
<feature type="transmembrane region" description="Helical" evidence="1">
    <location>
        <begin position="37"/>
        <end position="59"/>
    </location>
</feature>
<reference evidence="2 3" key="1">
    <citation type="journal article" date="2019" name="Int. J. Syst. Evol. Microbiol.">
        <title>The Global Catalogue of Microorganisms (GCM) 10K type strain sequencing project: providing services to taxonomists for standard genome sequencing and annotation.</title>
        <authorList>
            <consortium name="The Broad Institute Genomics Platform"/>
            <consortium name="The Broad Institute Genome Sequencing Center for Infectious Disease"/>
            <person name="Wu L."/>
            <person name="Ma J."/>
        </authorList>
    </citation>
    <scope>NUCLEOTIDE SEQUENCE [LARGE SCALE GENOMIC DNA]</scope>
    <source>
        <strain evidence="2 3">JCM 4565</strain>
    </source>
</reference>
<dbReference type="EMBL" id="BAAABW010000004">
    <property type="protein sequence ID" value="GAA0335183.1"/>
    <property type="molecule type" value="Genomic_DNA"/>
</dbReference>
<keyword evidence="1" id="KW-0472">Membrane</keyword>
<comment type="caution">
    <text evidence="2">The sequence shown here is derived from an EMBL/GenBank/DDBJ whole genome shotgun (WGS) entry which is preliminary data.</text>
</comment>
<sequence>MSLLIRRLSAVVVLLAGIALGLWLAFGAPHEWDGSLKLLRFALGLGVVGLVTGSAKLMFPAGSEGVLAGRRAG</sequence>
<evidence type="ECO:0000313" key="3">
    <source>
        <dbReference type="Proteomes" id="UP001500063"/>
    </source>
</evidence>
<organism evidence="2 3">
    <name type="scientific">Streptomyces blastmyceticus</name>
    <dbReference type="NCBI Taxonomy" id="68180"/>
    <lineage>
        <taxon>Bacteria</taxon>
        <taxon>Bacillati</taxon>
        <taxon>Actinomycetota</taxon>
        <taxon>Actinomycetes</taxon>
        <taxon>Kitasatosporales</taxon>
        <taxon>Streptomycetaceae</taxon>
        <taxon>Streptomyces</taxon>
    </lineage>
</organism>
<keyword evidence="1" id="KW-1133">Transmembrane helix</keyword>
<name>A0ABN0WF42_9ACTN</name>
<proteinExistence type="predicted"/>
<dbReference type="Proteomes" id="UP001500063">
    <property type="component" value="Unassembled WGS sequence"/>
</dbReference>
<evidence type="ECO:0000256" key="1">
    <source>
        <dbReference type="SAM" id="Phobius"/>
    </source>
</evidence>
<keyword evidence="3" id="KW-1185">Reference proteome</keyword>
<accession>A0ABN0WF42</accession>
<keyword evidence="1" id="KW-0812">Transmembrane</keyword>